<proteinExistence type="predicted"/>
<accession>A0A016WTZ2</accession>
<name>A0A016WTZ2_9BILA</name>
<sequence>MGIPRLRSNGKSHFISVFISNFYFGVKNICNSVSIFGKSLKAPINSSFMCTQLCVRSCVIYWAYWAYQRYRRHRTRALKLSHVRPSLNLGVAKRSSIDLAWMVVIWGGSNLAETVSYVKLIKFIITRSEHGNTHFIKGSRAVVQGQITLLKTTRTHHGLNCHLLVFYDGVLKRSALL</sequence>
<evidence type="ECO:0000313" key="2">
    <source>
        <dbReference type="EMBL" id="EYC43299.1"/>
    </source>
</evidence>
<keyword evidence="3" id="KW-1185">Reference proteome</keyword>
<keyword evidence="1" id="KW-0472">Membrane</keyword>
<organism evidence="2 3">
    <name type="scientific">Ancylostoma ceylanicum</name>
    <dbReference type="NCBI Taxonomy" id="53326"/>
    <lineage>
        <taxon>Eukaryota</taxon>
        <taxon>Metazoa</taxon>
        <taxon>Ecdysozoa</taxon>
        <taxon>Nematoda</taxon>
        <taxon>Chromadorea</taxon>
        <taxon>Rhabditida</taxon>
        <taxon>Rhabditina</taxon>
        <taxon>Rhabditomorpha</taxon>
        <taxon>Strongyloidea</taxon>
        <taxon>Ancylostomatidae</taxon>
        <taxon>Ancylostomatinae</taxon>
        <taxon>Ancylostoma</taxon>
    </lineage>
</organism>
<keyword evidence="1" id="KW-0812">Transmembrane</keyword>
<reference evidence="3" key="1">
    <citation type="journal article" date="2015" name="Nat. Genet.">
        <title>The genome and transcriptome of the zoonotic hookworm Ancylostoma ceylanicum identify infection-specific gene families.</title>
        <authorList>
            <person name="Schwarz E.M."/>
            <person name="Hu Y."/>
            <person name="Antoshechkin I."/>
            <person name="Miller M.M."/>
            <person name="Sternberg P.W."/>
            <person name="Aroian R.V."/>
        </authorList>
    </citation>
    <scope>NUCLEOTIDE SEQUENCE</scope>
    <source>
        <strain evidence="3">HY135</strain>
    </source>
</reference>
<dbReference type="AlphaFoldDB" id="A0A016WTZ2"/>
<protein>
    <submittedName>
        <fullName evidence="2">Uncharacterized protein</fullName>
    </submittedName>
</protein>
<gene>
    <name evidence="2" type="primary">Acey_s0498.g2544</name>
    <name evidence="2" type="ORF">Y032_0498g2544</name>
</gene>
<comment type="caution">
    <text evidence="2">The sequence shown here is derived from an EMBL/GenBank/DDBJ whole genome shotgun (WGS) entry which is preliminary data.</text>
</comment>
<dbReference type="Proteomes" id="UP000024635">
    <property type="component" value="Unassembled WGS sequence"/>
</dbReference>
<feature type="transmembrane region" description="Helical" evidence="1">
    <location>
        <begin position="46"/>
        <end position="67"/>
    </location>
</feature>
<dbReference type="EMBL" id="JARK01000098">
    <property type="protein sequence ID" value="EYC43299.1"/>
    <property type="molecule type" value="Genomic_DNA"/>
</dbReference>
<evidence type="ECO:0000256" key="1">
    <source>
        <dbReference type="SAM" id="Phobius"/>
    </source>
</evidence>
<keyword evidence="1" id="KW-1133">Transmembrane helix</keyword>
<evidence type="ECO:0000313" key="3">
    <source>
        <dbReference type="Proteomes" id="UP000024635"/>
    </source>
</evidence>